<dbReference type="Proteomes" id="UP001231189">
    <property type="component" value="Unassembled WGS sequence"/>
</dbReference>
<protein>
    <submittedName>
        <fullName evidence="2">Uncharacterized protein</fullName>
    </submittedName>
</protein>
<name>A0AAD8QM87_LOLMU</name>
<evidence type="ECO:0000256" key="1">
    <source>
        <dbReference type="SAM" id="MobiDB-lite"/>
    </source>
</evidence>
<accession>A0AAD8QM87</accession>
<feature type="region of interest" description="Disordered" evidence="1">
    <location>
        <begin position="145"/>
        <end position="177"/>
    </location>
</feature>
<dbReference type="AlphaFoldDB" id="A0AAD8QM87"/>
<sequence>MAPKRRFSPGANDGEASSSRRPPPVLRARGNRGGLHIEEAARGGVALAQPVPLQLPKSESPEEDPDLRAALALSTAKEEAKWPHLAAAIRTSATEEEARQKVEDAEAWALLEQEREQRLREEAQLRVAAAEQWAAPDLHSAWEEALWSPWPESPARSSHNSASPPGDVGDGDEAHRD</sequence>
<proteinExistence type="predicted"/>
<feature type="region of interest" description="Disordered" evidence="1">
    <location>
        <begin position="1"/>
        <end position="33"/>
    </location>
</feature>
<organism evidence="2 3">
    <name type="scientific">Lolium multiflorum</name>
    <name type="common">Italian ryegrass</name>
    <name type="synonym">Lolium perenne subsp. multiflorum</name>
    <dbReference type="NCBI Taxonomy" id="4521"/>
    <lineage>
        <taxon>Eukaryota</taxon>
        <taxon>Viridiplantae</taxon>
        <taxon>Streptophyta</taxon>
        <taxon>Embryophyta</taxon>
        <taxon>Tracheophyta</taxon>
        <taxon>Spermatophyta</taxon>
        <taxon>Magnoliopsida</taxon>
        <taxon>Liliopsida</taxon>
        <taxon>Poales</taxon>
        <taxon>Poaceae</taxon>
        <taxon>BOP clade</taxon>
        <taxon>Pooideae</taxon>
        <taxon>Poodae</taxon>
        <taxon>Poeae</taxon>
        <taxon>Poeae Chloroplast Group 2 (Poeae type)</taxon>
        <taxon>Loliodinae</taxon>
        <taxon>Loliinae</taxon>
        <taxon>Lolium</taxon>
    </lineage>
</organism>
<reference evidence="2" key="1">
    <citation type="submission" date="2023-07" db="EMBL/GenBank/DDBJ databases">
        <title>A chromosome-level genome assembly of Lolium multiflorum.</title>
        <authorList>
            <person name="Chen Y."/>
            <person name="Copetti D."/>
            <person name="Kolliker R."/>
            <person name="Studer B."/>
        </authorList>
    </citation>
    <scope>NUCLEOTIDE SEQUENCE</scope>
    <source>
        <strain evidence="2">02402/16</strain>
        <tissue evidence="2">Leaf</tissue>
    </source>
</reference>
<keyword evidence="3" id="KW-1185">Reference proteome</keyword>
<gene>
    <name evidence="2" type="ORF">QYE76_029126</name>
</gene>
<evidence type="ECO:0000313" key="2">
    <source>
        <dbReference type="EMBL" id="KAK1605453.1"/>
    </source>
</evidence>
<comment type="caution">
    <text evidence="2">The sequence shown here is derived from an EMBL/GenBank/DDBJ whole genome shotgun (WGS) entry which is preliminary data.</text>
</comment>
<evidence type="ECO:0000313" key="3">
    <source>
        <dbReference type="Proteomes" id="UP001231189"/>
    </source>
</evidence>
<dbReference type="EMBL" id="JAUUTY010000007">
    <property type="protein sequence ID" value="KAK1605453.1"/>
    <property type="molecule type" value="Genomic_DNA"/>
</dbReference>